<dbReference type="RefSeq" id="WP_207687759.1">
    <property type="nucleotide sequence ID" value="NZ_CP061799.1"/>
</dbReference>
<evidence type="ECO:0000313" key="3">
    <source>
        <dbReference type="Proteomes" id="UP000663720"/>
    </source>
</evidence>
<reference evidence="2" key="1">
    <citation type="journal article" date="2021" name="Microb. Physiol.">
        <title>Proteogenomic Insights into the Physiology of Marine, Sulfate-Reducing, Filamentous Desulfonema limicola and Desulfonema magnum.</title>
        <authorList>
            <person name="Schnaars V."/>
            <person name="Wohlbrand L."/>
            <person name="Scheve S."/>
            <person name="Hinrichs C."/>
            <person name="Reinhardt R."/>
            <person name="Rabus R."/>
        </authorList>
    </citation>
    <scope>NUCLEOTIDE SEQUENCE</scope>
    <source>
        <strain evidence="2">5ac10</strain>
    </source>
</reference>
<proteinExistence type="predicted"/>
<sequence>MELRVDNLPSELPEKELKKIFDPYGAVRAKIITDRDTGKSKGFGFVEIPANDKARRAVKDYNGASLKCNNEVKEIKISEARPRGQNNRNEQAQGGEFPYRFCRRKTVKKKHEKNPFALHDKLNDKNYDIAFEIEWKALTPAALNPCIDNSIPANKPKLNNNKSYFAGYNKRWLMIDDKLIISPFTVKSAIANGFANLMGGCYRVNTKKDEGHKTVEQGQYPYPGGYKRYRADMANSKPGIVEKPNAVKAKNDNFFEIKAVAEYYYDQNLPFPLKQHEEVYVTLKPRGNKPAIIQKISKTPLEPAKKVKYFGKYTEGMNVRTSRKHQHRFYSDDDNKIISGTISDYNFNSLKDLEQLVYMGQFNHDPSKRWFQDIRGLKAGEWVYYQVLNGKITSIGKNFQFKAIFFHEDAVPENSKLCKKKTCLCPRCRLFGMTEENQDNKESSAFRGRFKASALKNDLQLKPGNEKPFPIPDKEINETVKLKTWLDSETGKKQLAYQVLMPISGEPKPNKRDNDGYFNLCTGEIKGAKIYKHAKIKSADNIGKVNTDSPPKYTHKLRNYAMVCEPDLLFTGTVGAENCTPGEIAALVMLLDSSIKNHGFKLGLDKAFGMGSFYSAVKKVWIRAKEGYKWDALPNWKSLEKYFSIAKEIELIEKIERFKEKINSFQNMEKRTIVYPAPVAKDNPDKKKYWDFLQ</sequence>
<dbReference type="Gene3D" id="3.30.70.330">
    <property type="match status" value="1"/>
</dbReference>
<dbReference type="InterPro" id="IPR012677">
    <property type="entry name" value="Nucleotide-bd_a/b_plait_sf"/>
</dbReference>
<organism evidence="2 3">
    <name type="scientific">Desulfonema limicola</name>
    <dbReference type="NCBI Taxonomy" id="45656"/>
    <lineage>
        <taxon>Bacteria</taxon>
        <taxon>Pseudomonadati</taxon>
        <taxon>Thermodesulfobacteriota</taxon>
        <taxon>Desulfobacteria</taxon>
        <taxon>Desulfobacterales</taxon>
        <taxon>Desulfococcaceae</taxon>
        <taxon>Desulfonema</taxon>
    </lineage>
</organism>
<protein>
    <submittedName>
        <fullName evidence="2">RNA bidning domain-containing protein</fullName>
    </submittedName>
</protein>
<gene>
    <name evidence="2" type="ORF">dnl_41060</name>
</gene>
<dbReference type="PANTHER" id="PTHR15241">
    <property type="entry name" value="TRANSFORMER-2-RELATED"/>
    <property type="match status" value="1"/>
</dbReference>
<keyword evidence="3" id="KW-1185">Reference proteome</keyword>
<dbReference type="PROSITE" id="PS50102">
    <property type="entry name" value="RRM"/>
    <property type="match status" value="1"/>
</dbReference>
<evidence type="ECO:0000313" key="2">
    <source>
        <dbReference type="EMBL" id="QTA81757.1"/>
    </source>
</evidence>
<dbReference type="InterPro" id="IPR000504">
    <property type="entry name" value="RRM_dom"/>
</dbReference>
<dbReference type="Proteomes" id="UP000663720">
    <property type="component" value="Chromosome"/>
</dbReference>
<dbReference type="InterPro" id="IPR035979">
    <property type="entry name" value="RBD_domain_sf"/>
</dbReference>
<feature type="domain" description="RRM" evidence="1">
    <location>
        <begin position="1"/>
        <end position="82"/>
    </location>
</feature>
<accession>A0A975BAI2</accession>
<evidence type="ECO:0000259" key="1">
    <source>
        <dbReference type="PROSITE" id="PS50102"/>
    </source>
</evidence>
<name>A0A975BAI2_9BACT</name>
<dbReference type="GO" id="GO:0003723">
    <property type="term" value="F:RNA binding"/>
    <property type="evidence" value="ECO:0007669"/>
    <property type="project" value="InterPro"/>
</dbReference>
<dbReference type="SMART" id="SM00360">
    <property type="entry name" value="RRM"/>
    <property type="match status" value="1"/>
</dbReference>
<dbReference type="AlphaFoldDB" id="A0A975BAI2"/>
<dbReference type="SUPFAM" id="SSF54928">
    <property type="entry name" value="RNA-binding domain, RBD"/>
    <property type="match status" value="1"/>
</dbReference>
<dbReference type="KEGG" id="dli:dnl_41060"/>
<dbReference type="EMBL" id="CP061799">
    <property type="protein sequence ID" value="QTA81757.1"/>
    <property type="molecule type" value="Genomic_DNA"/>
</dbReference>
<dbReference type="PANTHER" id="PTHR15241:SF304">
    <property type="entry name" value="RRM DOMAIN-CONTAINING PROTEIN"/>
    <property type="match status" value="1"/>
</dbReference>
<dbReference type="Pfam" id="PF00076">
    <property type="entry name" value="RRM_1"/>
    <property type="match status" value="1"/>
</dbReference>